<keyword evidence="10" id="KW-0460">Magnesium</keyword>
<dbReference type="EC" id="2.7.11.1" evidence="3"/>
<comment type="cofactor">
    <cofactor evidence="1">
        <name>Mg(2+)</name>
        <dbReference type="ChEBI" id="CHEBI:18420"/>
    </cofactor>
</comment>
<feature type="domain" description="Protein kinase" evidence="13">
    <location>
        <begin position="109"/>
        <end position="319"/>
    </location>
</feature>
<gene>
    <name evidence="14" type="ORF">MetfoDRAFT_1300</name>
</gene>
<keyword evidence="9" id="KW-0067">ATP-binding</keyword>
<dbReference type="SMART" id="SM00090">
    <property type="entry name" value="RIO"/>
    <property type="match status" value="1"/>
</dbReference>
<dbReference type="InterPro" id="IPR018935">
    <property type="entry name" value="RIO_kinase_CS"/>
</dbReference>
<sequence length="319" mass="37656">MKFILCYVTKTDSHGGANIIKKLLEYLKQTHPDDLKVLRTIELLMRYHEWVPVDEIVRKVKMDEKDVLYRLKRLNKFEFVNRSRYGYRLSFGGYDALAMNAFIKKGLIKAIGGKLGVGKEGDVYNILLEDGREAVLKFHKHGRTCFTRGKRYRDYIVDKRHISWLYTSRLTAEREFEILNELFPIVKVPEPIEQNRHAIIMGKICGDELKRVDLEELGVDANKLFWDIIEEIKKSYELGYIHGDLSEFNILIDENGNFVIIDWPQAVNTCHPDAEFYLKRDIGNVVRYFKKYKIKEDVDKLYEYVTNKNKNEEDKNEWG</sequence>
<comment type="caution">
    <text evidence="14">The sequence shown here is derived from an EMBL/GenBank/DDBJ whole genome shotgun (WGS) entry which is preliminary data.</text>
</comment>
<evidence type="ECO:0000256" key="8">
    <source>
        <dbReference type="ARBA" id="ARBA00022777"/>
    </source>
</evidence>
<name>H1KZS7_9EURY</name>
<keyword evidence="8 14" id="KW-0418">Kinase</keyword>
<evidence type="ECO:0000313" key="14">
    <source>
        <dbReference type="EMBL" id="EHP85624.1"/>
    </source>
</evidence>
<dbReference type="GO" id="GO:0106310">
    <property type="term" value="F:protein serine kinase activity"/>
    <property type="evidence" value="ECO:0007669"/>
    <property type="project" value="RHEA"/>
</dbReference>
<dbReference type="InterPro" id="IPR030484">
    <property type="entry name" value="Rio2"/>
</dbReference>
<evidence type="ECO:0000256" key="4">
    <source>
        <dbReference type="ARBA" id="ARBA00022527"/>
    </source>
</evidence>
<evidence type="ECO:0000313" key="15">
    <source>
        <dbReference type="Proteomes" id="UP000003706"/>
    </source>
</evidence>
<dbReference type="FunFam" id="1.10.10.10:FF:000647">
    <property type="entry name" value="Serine/threonine protein kinase"/>
    <property type="match status" value="1"/>
</dbReference>
<reference evidence="14 15" key="1">
    <citation type="submission" date="2011-09" db="EMBL/GenBank/DDBJ databases">
        <title>The draft genome of Methanotorris formicicus Mc-S-70.</title>
        <authorList>
            <consortium name="US DOE Joint Genome Institute (JGI-PGF)"/>
            <person name="Lucas S."/>
            <person name="Han J."/>
            <person name="Lapidus A."/>
            <person name="Cheng J.-F."/>
            <person name="Goodwin L."/>
            <person name="Pitluck S."/>
            <person name="Peters L."/>
            <person name="Land M.L."/>
            <person name="Hauser L."/>
            <person name="Sieprawska-Lupa M."/>
            <person name="Takai K."/>
            <person name="Miyazaki J."/>
            <person name="Whitman W."/>
            <person name="Woyke T.J."/>
        </authorList>
    </citation>
    <scope>NUCLEOTIDE SEQUENCE [LARGE SCALE GENOMIC DNA]</scope>
    <source>
        <strain evidence="14 15">Mc-S-70</strain>
    </source>
</reference>
<dbReference type="PANTHER" id="PTHR45852">
    <property type="entry name" value="SER/THR-PROTEIN KINASE RIO2"/>
    <property type="match status" value="1"/>
</dbReference>
<comment type="catalytic activity">
    <reaction evidence="11">
        <text>L-threonyl-[protein] + ATP = O-phospho-L-threonyl-[protein] + ADP + H(+)</text>
        <dbReference type="Rhea" id="RHEA:46608"/>
        <dbReference type="Rhea" id="RHEA-COMP:11060"/>
        <dbReference type="Rhea" id="RHEA-COMP:11605"/>
        <dbReference type="ChEBI" id="CHEBI:15378"/>
        <dbReference type="ChEBI" id="CHEBI:30013"/>
        <dbReference type="ChEBI" id="CHEBI:30616"/>
        <dbReference type="ChEBI" id="CHEBI:61977"/>
        <dbReference type="ChEBI" id="CHEBI:456216"/>
        <dbReference type="EC" id="2.7.11.1"/>
    </reaction>
</comment>
<evidence type="ECO:0000256" key="11">
    <source>
        <dbReference type="ARBA" id="ARBA00047899"/>
    </source>
</evidence>
<dbReference type="FunFam" id="3.30.200.20:FF:000052">
    <property type="entry name" value="Serine/threonine-protein kinase RIO2"/>
    <property type="match status" value="1"/>
</dbReference>
<evidence type="ECO:0000256" key="5">
    <source>
        <dbReference type="ARBA" id="ARBA00022679"/>
    </source>
</evidence>
<dbReference type="GO" id="GO:0005829">
    <property type="term" value="C:cytosol"/>
    <property type="evidence" value="ECO:0007669"/>
    <property type="project" value="TreeGrafter"/>
</dbReference>
<evidence type="ECO:0000259" key="13">
    <source>
        <dbReference type="PROSITE" id="PS50011"/>
    </source>
</evidence>
<dbReference type="CDD" id="cd05144">
    <property type="entry name" value="RIO2_C"/>
    <property type="match status" value="1"/>
</dbReference>
<dbReference type="GO" id="GO:0030490">
    <property type="term" value="P:maturation of SSU-rRNA"/>
    <property type="evidence" value="ECO:0007669"/>
    <property type="project" value="TreeGrafter"/>
</dbReference>
<dbReference type="InterPro" id="IPR036390">
    <property type="entry name" value="WH_DNA-bd_sf"/>
</dbReference>
<dbReference type="InterPro" id="IPR036388">
    <property type="entry name" value="WH-like_DNA-bd_sf"/>
</dbReference>
<dbReference type="PANTHER" id="PTHR45852:SF1">
    <property type="entry name" value="SERINE_THREONINE-PROTEIN KINASE RIO2"/>
    <property type="match status" value="1"/>
</dbReference>
<dbReference type="PROSITE" id="PS01245">
    <property type="entry name" value="RIO1"/>
    <property type="match status" value="1"/>
</dbReference>
<organism evidence="14 15">
    <name type="scientific">Methanotorris formicicus Mc-S-70</name>
    <dbReference type="NCBI Taxonomy" id="647171"/>
    <lineage>
        <taxon>Archaea</taxon>
        <taxon>Methanobacteriati</taxon>
        <taxon>Methanobacteriota</taxon>
        <taxon>Methanomada group</taxon>
        <taxon>Methanococci</taxon>
        <taxon>Methanococcales</taxon>
        <taxon>Methanocaldococcaceae</taxon>
        <taxon>Methanotorris</taxon>
    </lineage>
</organism>
<dbReference type="InterPro" id="IPR011009">
    <property type="entry name" value="Kinase-like_dom_sf"/>
</dbReference>
<dbReference type="PROSITE" id="PS50011">
    <property type="entry name" value="PROTEIN_KINASE_DOM"/>
    <property type="match status" value="1"/>
</dbReference>
<evidence type="ECO:0000256" key="12">
    <source>
        <dbReference type="ARBA" id="ARBA00048679"/>
    </source>
</evidence>
<dbReference type="Pfam" id="PF09202">
    <property type="entry name" value="Rio2_N"/>
    <property type="match status" value="1"/>
</dbReference>
<evidence type="ECO:0000256" key="10">
    <source>
        <dbReference type="ARBA" id="ARBA00022842"/>
    </source>
</evidence>
<dbReference type="SUPFAM" id="SSF46785">
    <property type="entry name" value="Winged helix' DNA-binding domain"/>
    <property type="match status" value="1"/>
</dbReference>
<keyword evidence="4 14" id="KW-0723">Serine/threonine-protein kinase</keyword>
<dbReference type="AlphaFoldDB" id="H1KZS7"/>
<proteinExistence type="inferred from homology"/>
<evidence type="ECO:0000256" key="2">
    <source>
        <dbReference type="ARBA" id="ARBA00009196"/>
    </source>
</evidence>
<dbReference type="InterPro" id="IPR018934">
    <property type="entry name" value="RIO_dom"/>
</dbReference>
<keyword evidence="5 14" id="KW-0808">Transferase</keyword>
<dbReference type="PATRIC" id="fig|647171.4.peg.1276"/>
<dbReference type="EMBL" id="AGJL01000032">
    <property type="protein sequence ID" value="EHP85624.1"/>
    <property type="molecule type" value="Genomic_DNA"/>
</dbReference>
<dbReference type="GO" id="GO:0005524">
    <property type="term" value="F:ATP binding"/>
    <property type="evidence" value="ECO:0007669"/>
    <property type="project" value="UniProtKB-KW"/>
</dbReference>
<dbReference type="Gene3D" id="1.10.510.10">
    <property type="entry name" value="Transferase(Phosphotransferase) domain 1"/>
    <property type="match status" value="1"/>
</dbReference>
<evidence type="ECO:0000256" key="6">
    <source>
        <dbReference type="ARBA" id="ARBA00022723"/>
    </source>
</evidence>
<keyword evidence="15" id="KW-1185">Reference proteome</keyword>
<comment type="catalytic activity">
    <reaction evidence="12">
        <text>L-seryl-[protein] + ATP = O-phospho-L-seryl-[protein] + ADP + H(+)</text>
        <dbReference type="Rhea" id="RHEA:17989"/>
        <dbReference type="Rhea" id="RHEA-COMP:9863"/>
        <dbReference type="Rhea" id="RHEA-COMP:11604"/>
        <dbReference type="ChEBI" id="CHEBI:15378"/>
        <dbReference type="ChEBI" id="CHEBI:29999"/>
        <dbReference type="ChEBI" id="CHEBI:30616"/>
        <dbReference type="ChEBI" id="CHEBI:83421"/>
        <dbReference type="ChEBI" id="CHEBI:456216"/>
        <dbReference type="EC" id="2.7.11.1"/>
    </reaction>
</comment>
<dbReference type="InterPro" id="IPR015285">
    <property type="entry name" value="RIO2_wHTH_N"/>
</dbReference>
<evidence type="ECO:0000256" key="3">
    <source>
        <dbReference type="ARBA" id="ARBA00012513"/>
    </source>
</evidence>
<keyword evidence="6" id="KW-0479">Metal-binding</keyword>
<dbReference type="GO" id="GO:0030688">
    <property type="term" value="C:preribosome, small subunit precursor"/>
    <property type="evidence" value="ECO:0007669"/>
    <property type="project" value="TreeGrafter"/>
</dbReference>
<evidence type="ECO:0000256" key="9">
    <source>
        <dbReference type="ARBA" id="ARBA00022840"/>
    </source>
</evidence>
<dbReference type="InterPro" id="IPR000687">
    <property type="entry name" value="RIO_kinase"/>
</dbReference>
<dbReference type="GO" id="GO:0046872">
    <property type="term" value="F:metal ion binding"/>
    <property type="evidence" value="ECO:0007669"/>
    <property type="project" value="UniProtKB-KW"/>
</dbReference>
<dbReference type="Gene3D" id="3.30.200.20">
    <property type="entry name" value="Phosphorylase Kinase, domain 1"/>
    <property type="match status" value="1"/>
</dbReference>
<dbReference type="GO" id="GO:0004674">
    <property type="term" value="F:protein serine/threonine kinase activity"/>
    <property type="evidence" value="ECO:0007669"/>
    <property type="project" value="UniProtKB-KW"/>
</dbReference>
<evidence type="ECO:0000256" key="1">
    <source>
        <dbReference type="ARBA" id="ARBA00001946"/>
    </source>
</evidence>
<comment type="similarity">
    <text evidence="2">Belongs to the protein kinase superfamily. RIO-type Ser/Thr kinase family.</text>
</comment>
<dbReference type="STRING" id="647171.MetfoDRAFT_1300"/>
<dbReference type="InterPro" id="IPR000719">
    <property type="entry name" value="Prot_kinase_dom"/>
</dbReference>
<protein>
    <recommendedName>
        <fullName evidence="3">non-specific serine/threonine protein kinase</fullName>
        <ecNumber evidence="3">2.7.11.1</ecNumber>
    </recommendedName>
</protein>
<dbReference type="Pfam" id="PF01163">
    <property type="entry name" value="RIO1"/>
    <property type="match status" value="1"/>
</dbReference>
<keyword evidence="7" id="KW-0547">Nucleotide-binding</keyword>
<dbReference type="Proteomes" id="UP000003706">
    <property type="component" value="Unassembled WGS sequence"/>
</dbReference>
<dbReference type="Gene3D" id="1.10.10.10">
    <property type="entry name" value="Winged helix-like DNA-binding domain superfamily/Winged helix DNA-binding domain"/>
    <property type="match status" value="1"/>
</dbReference>
<dbReference type="SUPFAM" id="SSF56112">
    <property type="entry name" value="Protein kinase-like (PK-like)"/>
    <property type="match status" value="1"/>
</dbReference>
<accession>H1KZS7</accession>
<evidence type="ECO:0000256" key="7">
    <source>
        <dbReference type="ARBA" id="ARBA00022741"/>
    </source>
</evidence>